<sequence length="2139" mass="240009">MEGSLKTFKGADFIKLTSSAEEATNLHTQLKLCLSVTGELLPPDQMSEQRVVCDRVLRACNHWAGDPSCHIYHLQTLVPLAVLVCHGFCAASSQRTPFYLEKILFHLLKNVSARESSFQASTHLSNLLYSLLSCLSSEQKIASDFKALTKSSFQTLWKAAGDQEQNQSHCTYNREALSLRLHALRFLLLAEASVLHGDAPVSISRHARCATLAFEPKGKPCSKEEAQFMSQSIEDFLLIPLVQIGAVTGPWAGCLVELTLERCRRLCKSCCFEQGRDIVKQAGGHLKNAGKCCRTGLTLLNFALDLQESGRLSRIDTVLSELTETIKGGFSLAGDGWKCQALSECFQFAVSCLDVISKNPTMQETNYLLSLANLLEKHYRILEKQMAVVSKDMTKQLKLLKQQQFSGLQQFTNAACALMQTSKDTSCEEMLMLHRACQDAVSRMHNSLEDLPAHDSAEFLNITASCVHNMAYWFYSQKKYLEASNLVSPLCQWLAKGDPNDDSNLSVERLHRCYRLQVESCRKSGQTKKGLDAVSLWLRALRSKVSQQMAEPVALWVRLKMDGAKSGDEDLRLHTLKDGLTDYPLDPELMVSLLAEELKGYKSVHGDTGQERYNAICDLLEFCTEDGNLKVQRATFLLELAQVLCYHDYTLQTDCSALDAVHEALQILDFALQSTENSAHMQDIKAQALLWQYICTLEANMREGLEQQNRKAKIQSQNQWTGVDYEPNDLNYEDKLHDDQSIRDGICFTLAGEAGPMKCLDEALDLWEGLLSHSQIPSLNNVEQTVFSIHLLGSLFRLMGKPLQSLRSFCLARRLCHSLEDYIREAGVLCHLTKMFFYLDSPQLAQVTLQDAGEILKCVDCNHENYTLIELSFKLLTSHLYRVTNKIKEGVELLLGLLQHPSLQKSSKAWYLLKVQVLQELSMFLELPSSTLNPNLYKQLLSHGCHTPETALTEAHKLLRSIVLLLLGSDVLSSPKSFSEGRFVDNGENLLQKWQVLADLLSCTQDLVATLCRMGCVSEAKSFCLEGLRVAKNLQSMRLCADFLVRKAELETLRSETQLCEGDLQYVLFLIESCTDFTSKAQNKEIKVKLSKSKQLHKTKPPKSPSSPPKDDFLKAVDLRYVETRVFVKAPESPTSTQSTENNSPCFLSHMQDCSCHLCSDLVLSLLCTRWLVAKAENNSINGDLLKSALKRCISQTKHFSGIVQKMLRKEFSKPTMTLGIFDELTARVYLDLTSPCHCDKLPNGMLEAGLKFVSLRTATFPLHWRAGLLLTKALSFIYELAAKHGSCVSDIFLQLWGWQPKKDHKKASDQKDKSKALTNIVLGSEKKSLQKNVVAHQALHPIEDSDTEHQPVSTKPQTTPTQQSRAASRAKSTVSTLSKRNTVIVYTEKSPMPEVLPRAPRRHKTRTVLKVDFSDSDLEVPDNPEREKISSNRKQSLRTKPGTRKNSVAQGPLESDDEEYTNKSKGRTKRSSTKKVQKEGSPSVPLRRRQQEKLNIAPKEVEILRSIEEEAECKLDISIEQLRGSDTEEQTSLRTVRKSKKPSKKDGLVTECEVLRRDAGLDMSWSLDMKGNEADQNPFSITGRSSSQPIIFGNSDLSSVSALLCEALQSVSHFPPSNLYSRLCRLLALCSGGQDPYFTALLVSESVSITLRHQLLSEIHRKSRKLRRDSSGDVCEKFQSLALEDQKDSQIQHLSQLDKLFRFPHEALNINRFQEQLQQIPENTAMCILTLADSQKRIPGDILLLTRLVQGRPPVTVQIPTAHLKMPISSILQEFEEIQKQQKVINSLTDKKEWWEGRMDLDSRMKALIHLLEDQVLGYWKVLLTPPCTSSIVTEENDKLSKALSDCGWQGTNSELLKTFLGGSHILTPKLVQSFTDGIYFSRHKLAQTLLQDATDRLKSTTEKTGGHLVLVLDKHLQKLPWESIPCVQKQPVTRLPCLYFLLSYNLLKKYQPQTTLVKGVDPKEAFYVLNPHANLPGTEERFRDWFKSEPGWKGVIRTAPKPEIIQSALAKLDMYIYVGHGAGAHFLDAQTLQRLKCNAVVLLFGCSSAALAVRGDLEGAGIVLKYLMAGCPLVLGNLWDVTDREIDRYTVAFLQSWLTAGPGAPLLKYLSESRQAPKLKYIIGAAPVAYGLPVTLR</sequence>
<proteinExistence type="predicted"/>
<dbReference type="GO" id="GO:0005813">
    <property type="term" value="C:centrosome"/>
    <property type="evidence" value="ECO:0007669"/>
    <property type="project" value="TreeGrafter"/>
</dbReference>
<dbReference type="GO" id="GO:0005634">
    <property type="term" value="C:nucleus"/>
    <property type="evidence" value="ECO:0007669"/>
    <property type="project" value="InterPro"/>
</dbReference>
<evidence type="ECO:0000259" key="6">
    <source>
        <dbReference type="PROSITE" id="PS51700"/>
    </source>
</evidence>
<comment type="catalytic activity">
    <reaction evidence="1">
        <text>All bonds known to be hydrolyzed by this endopeptidase have arginine in P1 and an acidic residue in P4. P6 is often occupied by an acidic residue or by a hydroxy-amino-acid residue, the phosphorylation of which enhances cleavage.</text>
        <dbReference type="EC" id="3.4.22.49"/>
    </reaction>
</comment>
<keyword evidence="8" id="KW-1185">Reference proteome</keyword>
<evidence type="ECO:0000256" key="3">
    <source>
        <dbReference type="ARBA" id="ARBA00022801"/>
    </source>
</evidence>
<protein>
    <recommendedName>
        <fullName evidence="2">separase</fullName>
        <ecNumber evidence="2">3.4.22.49</ecNumber>
    </recommendedName>
</protein>
<keyword evidence="3" id="KW-0378">Hydrolase</keyword>
<accession>A0A8T2K7W9</accession>
<feature type="compositionally biased region" description="Basic residues" evidence="5">
    <location>
        <begin position="1465"/>
        <end position="1476"/>
    </location>
</feature>
<comment type="caution">
    <text evidence="7">The sequence shown here is derived from an EMBL/GenBank/DDBJ whole genome shotgun (WGS) entry which is preliminary data.</text>
</comment>
<dbReference type="InterPro" id="IPR030397">
    <property type="entry name" value="SEPARIN_core_dom"/>
</dbReference>
<feature type="compositionally biased region" description="Low complexity" evidence="5">
    <location>
        <begin position="1351"/>
        <end position="1364"/>
    </location>
</feature>
<dbReference type="Proteomes" id="UP000812440">
    <property type="component" value="Chromosome 2"/>
</dbReference>
<name>A0A8T2K7W9_9PIPI</name>
<dbReference type="EMBL" id="JAACNH010000002">
    <property type="protein sequence ID" value="KAG8452678.1"/>
    <property type="molecule type" value="Genomic_DNA"/>
</dbReference>
<evidence type="ECO:0000313" key="7">
    <source>
        <dbReference type="EMBL" id="KAG8452678.1"/>
    </source>
</evidence>
<dbReference type="PROSITE" id="PS51700">
    <property type="entry name" value="SEPARIN"/>
    <property type="match status" value="1"/>
</dbReference>
<evidence type="ECO:0000256" key="1">
    <source>
        <dbReference type="ARBA" id="ARBA00000451"/>
    </source>
</evidence>
<dbReference type="InterPro" id="IPR005314">
    <property type="entry name" value="Peptidase_C50"/>
</dbReference>
<organism evidence="7 8">
    <name type="scientific">Hymenochirus boettgeri</name>
    <name type="common">Congo dwarf clawed frog</name>
    <dbReference type="NCBI Taxonomy" id="247094"/>
    <lineage>
        <taxon>Eukaryota</taxon>
        <taxon>Metazoa</taxon>
        <taxon>Chordata</taxon>
        <taxon>Craniata</taxon>
        <taxon>Vertebrata</taxon>
        <taxon>Euteleostomi</taxon>
        <taxon>Amphibia</taxon>
        <taxon>Batrachia</taxon>
        <taxon>Anura</taxon>
        <taxon>Pipoidea</taxon>
        <taxon>Pipidae</taxon>
        <taxon>Pipinae</taxon>
        <taxon>Hymenochirus</taxon>
    </lineage>
</organism>
<dbReference type="PANTHER" id="PTHR12792:SF0">
    <property type="entry name" value="SEPARIN"/>
    <property type="match status" value="1"/>
</dbReference>
<feature type="region of interest" description="Disordered" evidence="5">
    <location>
        <begin position="1342"/>
        <end position="1494"/>
    </location>
</feature>
<feature type="compositionally biased region" description="Basic residues" evidence="5">
    <location>
        <begin position="1092"/>
        <end position="1101"/>
    </location>
</feature>
<dbReference type="OrthoDB" id="10255632at2759"/>
<reference evidence="7" key="1">
    <citation type="thesis" date="2020" institute="ProQuest LLC" country="789 East Eisenhower Parkway, Ann Arbor, MI, USA">
        <title>Comparative Genomics and Chromosome Evolution.</title>
        <authorList>
            <person name="Mudd A.B."/>
        </authorList>
    </citation>
    <scope>NUCLEOTIDE SEQUENCE</scope>
    <source>
        <strain evidence="7">Female2</strain>
        <tissue evidence="7">Blood</tissue>
    </source>
</reference>
<keyword evidence="4" id="KW-0159">Chromosome partition</keyword>
<dbReference type="PANTHER" id="PTHR12792">
    <property type="entry name" value="EXTRA SPINDLE POLES 1-RELATED"/>
    <property type="match status" value="1"/>
</dbReference>
<dbReference type="GO" id="GO:0072686">
    <property type="term" value="C:mitotic spindle"/>
    <property type="evidence" value="ECO:0007669"/>
    <property type="project" value="TreeGrafter"/>
</dbReference>
<evidence type="ECO:0000256" key="2">
    <source>
        <dbReference type="ARBA" id="ARBA00012489"/>
    </source>
</evidence>
<dbReference type="GO" id="GO:0005737">
    <property type="term" value="C:cytoplasm"/>
    <property type="evidence" value="ECO:0007669"/>
    <property type="project" value="TreeGrafter"/>
</dbReference>
<feature type="compositionally biased region" description="Polar residues" evidence="5">
    <location>
        <begin position="1365"/>
        <end position="1382"/>
    </location>
</feature>
<evidence type="ECO:0000313" key="8">
    <source>
        <dbReference type="Proteomes" id="UP000812440"/>
    </source>
</evidence>
<dbReference type="GO" id="GO:0006508">
    <property type="term" value="P:proteolysis"/>
    <property type="evidence" value="ECO:0007669"/>
    <property type="project" value="InterPro"/>
</dbReference>
<gene>
    <name evidence="7" type="ORF">GDO86_004461</name>
</gene>
<dbReference type="EC" id="3.4.22.49" evidence="2"/>
<evidence type="ECO:0000256" key="5">
    <source>
        <dbReference type="SAM" id="MobiDB-lite"/>
    </source>
</evidence>
<evidence type="ECO:0000256" key="4">
    <source>
        <dbReference type="ARBA" id="ARBA00022829"/>
    </source>
</evidence>
<feature type="domain" description="Peptidase C50" evidence="6">
    <location>
        <begin position="1964"/>
        <end position="2059"/>
    </location>
</feature>
<dbReference type="Pfam" id="PF03568">
    <property type="entry name" value="Separin_C"/>
    <property type="match status" value="1"/>
</dbReference>
<dbReference type="GO" id="GO:0004197">
    <property type="term" value="F:cysteine-type endopeptidase activity"/>
    <property type="evidence" value="ECO:0007669"/>
    <property type="project" value="InterPro"/>
</dbReference>
<feature type="region of interest" description="Disordered" evidence="5">
    <location>
        <begin position="1092"/>
        <end position="1112"/>
    </location>
</feature>
<dbReference type="GO" id="GO:0051307">
    <property type="term" value="P:meiotic chromosome separation"/>
    <property type="evidence" value="ECO:0007669"/>
    <property type="project" value="TreeGrafter"/>
</dbReference>